<keyword evidence="10" id="KW-1185">Reference proteome</keyword>
<dbReference type="GO" id="GO:0005886">
    <property type="term" value="C:plasma membrane"/>
    <property type="evidence" value="ECO:0007669"/>
    <property type="project" value="UniProtKB-SubCell"/>
</dbReference>
<evidence type="ECO:0000259" key="8">
    <source>
        <dbReference type="PROSITE" id="PS50928"/>
    </source>
</evidence>
<evidence type="ECO:0000313" key="9">
    <source>
        <dbReference type="EMBL" id="QUI25620.1"/>
    </source>
</evidence>
<feature type="transmembrane region" description="Helical" evidence="7">
    <location>
        <begin position="276"/>
        <end position="301"/>
    </location>
</feature>
<gene>
    <name evidence="9" type="ORF">HZI73_07095</name>
</gene>
<evidence type="ECO:0000256" key="3">
    <source>
        <dbReference type="ARBA" id="ARBA00022475"/>
    </source>
</evidence>
<proteinExistence type="inferred from homology"/>
<feature type="transmembrane region" description="Helical" evidence="7">
    <location>
        <begin position="167"/>
        <end position="189"/>
    </location>
</feature>
<dbReference type="InterPro" id="IPR035906">
    <property type="entry name" value="MetI-like_sf"/>
</dbReference>
<feature type="domain" description="ABC transmembrane type-1" evidence="8">
    <location>
        <begin position="81"/>
        <end position="297"/>
    </location>
</feature>
<evidence type="ECO:0000256" key="7">
    <source>
        <dbReference type="RuleBase" id="RU363032"/>
    </source>
</evidence>
<evidence type="ECO:0000313" key="10">
    <source>
        <dbReference type="Proteomes" id="UP000683246"/>
    </source>
</evidence>
<dbReference type="PROSITE" id="PS50928">
    <property type="entry name" value="ABC_TM1"/>
    <property type="match status" value="1"/>
</dbReference>
<keyword evidence="3" id="KW-1003">Cell membrane</keyword>
<evidence type="ECO:0000256" key="5">
    <source>
        <dbReference type="ARBA" id="ARBA00022989"/>
    </source>
</evidence>
<dbReference type="Pfam" id="PF00528">
    <property type="entry name" value="BPD_transp_1"/>
    <property type="match status" value="1"/>
</dbReference>
<dbReference type="InterPro" id="IPR000515">
    <property type="entry name" value="MetI-like"/>
</dbReference>
<protein>
    <submittedName>
        <fullName evidence="9">Sugar ABC transporter permease</fullName>
    </submittedName>
</protein>
<feature type="transmembrane region" description="Helical" evidence="7">
    <location>
        <begin position="127"/>
        <end position="147"/>
    </location>
</feature>
<dbReference type="GO" id="GO:0055085">
    <property type="term" value="P:transmembrane transport"/>
    <property type="evidence" value="ECO:0007669"/>
    <property type="project" value="InterPro"/>
</dbReference>
<feature type="transmembrane region" description="Helical" evidence="7">
    <location>
        <begin position="14"/>
        <end position="34"/>
    </location>
</feature>
<dbReference type="SUPFAM" id="SSF161098">
    <property type="entry name" value="MetI-like"/>
    <property type="match status" value="1"/>
</dbReference>
<comment type="subcellular location">
    <subcellularLocation>
        <location evidence="1 7">Cell membrane</location>
        <topology evidence="1 7">Multi-pass membrane protein</topology>
    </subcellularLocation>
</comment>
<dbReference type="EMBL" id="CP058649">
    <property type="protein sequence ID" value="QUI25620.1"/>
    <property type="molecule type" value="Genomic_DNA"/>
</dbReference>
<keyword evidence="6 7" id="KW-0472">Membrane</keyword>
<dbReference type="Gene3D" id="1.10.3720.10">
    <property type="entry name" value="MetI-like"/>
    <property type="match status" value="1"/>
</dbReference>
<evidence type="ECO:0000256" key="4">
    <source>
        <dbReference type="ARBA" id="ARBA00022692"/>
    </source>
</evidence>
<dbReference type="CDD" id="cd06261">
    <property type="entry name" value="TM_PBP2"/>
    <property type="match status" value="1"/>
</dbReference>
<dbReference type="PANTHER" id="PTHR30193">
    <property type="entry name" value="ABC TRANSPORTER PERMEASE PROTEIN"/>
    <property type="match status" value="1"/>
</dbReference>
<feature type="transmembrane region" description="Helical" evidence="7">
    <location>
        <begin position="85"/>
        <end position="106"/>
    </location>
</feature>
<name>A0A8J8MPN1_9FIRM</name>
<feature type="transmembrane region" description="Helical" evidence="7">
    <location>
        <begin position="225"/>
        <end position="246"/>
    </location>
</feature>
<dbReference type="Proteomes" id="UP000683246">
    <property type="component" value="Chromosome"/>
</dbReference>
<keyword evidence="4 7" id="KW-0812">Transmembrane</keyword>
<sequence>MEWVKHFVRDVRKYIGLLIMALPTIILIFVLKYLPLPGMYLAFVKFRHQGRGFFYNMFHSKFIGLDNFKFLFSGGDTLLMFRNTIGYNIIFIFVGLVVTITVAIMIHEMLGETVKKVFQTFMFLPYFLSWVVISYIALSFLSDSGIINDFLVMIGKEPISFYFEPKYWPFILVVANIWKGIGYGTVVYISALKGIDRSLYEAAAIDGAKKWDQIKYITLPLLKPLVIILTILAVGGILNSDFGLFYHLPKNSGPLFTATHTLDVYVYKTFLVSGNVGLSAATGVFKSVVGFLIVLITNTIVRKIDEEKSLF</sequence>
<comment type="similarity">
    <text evidence="7">Belongs to the binding-protein-dependent transport system permease family.</text>
</comment>
<reference evidence="9" key="1">
    <citation type="submission" date="2020-07" db="EMBL/GenBank/DDBJ databases">
        <title>Vallitalea pronyensis genome.</title>
        <authorList>
            <person name="Postec A."/>
        </authorList>
    </citation>
    <scope>NUCLEOTIDE SEQUENCE</scope>
    <source>
        <strain evidence="9">FatNI3</strain>
    </source>
</reference>
<evidence type="ECO:0000256" key="1">
    <source>
        <dbReference type="ARBA" id="ARBA00004651"/>
    </source>
</evidence>
<dbReference type="KEGG" id="vpy:HZI73_07095"/>
<dbReference type="AlphaFoldDB" id="A0A8J8MPN1"/>
<organism evidence="9 10">
    <name type="scientific">Vallitalea pronyensis</name>
    <dbReference type="NCBI Taxonomy" id="1348613"/>
    <lineage>
        <taxon>Bacteria</taxon>
        <taxon>Bacillati</taxon>
        <taxon>Bacillota</taxon>
        <taxon>Clostridia</taxon>
        <taxon>Lachnospirales</taxon>
        <taxon>Vallitaleaceae</taxon>
        <taxon>Vallitalea</taxon>
    </lineage>
</organism>
<keyword evidence="2 7" id="KW-0813">Transport</keyword>
<evidence type="ECO:0000256" key="2">
    <source>
        <dbReference type="ARBA" id="ARBA00022448"/>
    </source>
</evidence>
<dbReference type="InterPro" id="IPR051393">
    <property type="entry name" value="ABC_transporter_permease"/>
</dbReference>
<keyword evidence="5 7" id="KW-1133">Transmembrane helix</keyword>
<dbReference type="PANTHER" id="PTHR30193:SF44">
    <property type="entry name" value="LACTOSE TRANSPORT SYSTEM PERMEASE PROTEIN LACF"/>
    <property type="match status" value="1"/>
</dbReference>
<evidence type="ECO:0000256" key="6">
    <source>
        <dbReference type="ARBA" id="ARBA00023136"/>
    </source>
</evidence>
<accession>A0A8J8MPN1</accession>